<proteinExistence type="predicted"/>
<organism evidence="1 2">
    <name type="scientific">Populus alba</name>
    <name type="common">White poplar</name>
    <dbReference type="NCBI Taxonomy" id="43335"/>
    <lineage>
        <taxon>Eukaryota</taxon>
        <taxon>Viridiplantae</taxon>
        <taxon>Streptophyta</taxon>
        <taxon>Embryophyta</taxon>
        <taxon>Tracheophyta</taxon>
        <taxon>Spermatophyta</taxon>
        <taxon>Magnoliopsida</taxon>
        <taxon>eudicotyledons</taxon>
        <taxon>Gunneridae</taxon>
        <taxon>Pentapetalae</taxon>
        <taxon>rosids</taxon>
        <taxon>fabids</taxon>
        <taxon>Malpighiales</taxon>
        <taxon>Salicaceae</taxon>
        <taxon>Saliceae</taxon>
        <taxon>Populus</taxon>
    </lineage>
</organism>
<evidence type="ECO:0000313" key="2">
    <source>
        <dbReference type="Proteomes" id="UP000309997"/>
    </source>
</evidence>
<comment type="caution">
    <text evidence="1">The sequence shown here is derived from an EMBL/GenBank/DDBJ whole genome shotgun (WGS) entry which is preliminary data.</text>
</comment>
<dbReference type="EMBL" id="RCHU02000001">
    <property type="protein sequence ID" value="KAL3610065.1"/>
    <property type="molecule type" value="Genomic_DNA"/>
</dbReference>
<dbReference type="Proteomes" id="UP000309997">
    <property type="component" value="Unassembled WGS sequence"/>
</dbReference>
<gene>
    <name evidence="1" type="ORF">D5086_001085</name>
</gene>
<evidence type="ECO:0000313" key="1">
    <source>
        <dbReference type="EMBL" id="KAL3610065.1"/>
    </source>
</evidence>
<sequence>MRLGFDTRIVEEATASLLLRALKDSHPFHLGHQSALCTSLFLFLNVRPMNWFRHHSQVTTSNGKDSSNRWSRAGPDGWGPC</sequence>
<reference evidence="1 2" key="1">
    <citation type="journal article" date="2024" name="Plant Biotechnol. J.">
        <title>Genome and CRISPR/Cas9 system of a widespread forest tree (Populus alba) in the world.</title>
        <authorList>
            <person name="Liu Y.J."/>
            <person name="Jiang P.F."/>
            <person name="Han X.M."/>
            <person name="Li X.Y."/>
            <person name="Wang H.M."/>
            <person name="Wang Y.J."/>
            <person name="Wang X.X."/>
            <person name="Zeng Q.Y."/>
        </authorList>
    </citation>
    <scope>NUCLEOTIDE SEQUENCE [LARGE SCALE GENOMIC DNA]</scope>
    <source>
        <strain evidence="2">cv. PAL-ZL1</strain>
    </source>
</reference>
<protein>
    <submittedName>
        <fullName evidence="1">Uncharacterized protein</fullName>
    </submittedName>
</protein>
<accession>A0ACC4CZ96</accession>
<keyword evidence="2" id="KW-1185">Reference proteome</keyword>
<name>A0ACC4CZ96_POPAL</name>